<dbReference type="RefSeq" id="WP_345639367.1">
    <property type="nucleotide sequence ID" value="NZ_BAABJQ010000062.1"/>
</dbReference>
<dbReference type="Proteomes" id="UP001501570">
    <property type="component" value="Unassembled WGS sequence"/>
</dbReference>
<dbReference type="SUPFAM" id="SSF110296">
    <property type="entry name" value="Oligoxyloglucan reducing end-specific cellobiohydrolase"/>
    <property type="match status" value="1"/>
</dbReference>
<comment type="caution">
    <text evidence="1">The sequence shown here is derived from an EMBL/GenBank/DDBJ whole genome shotgun (WGS) entry which is preliminary data.</text>
</comment>
<sequence length="430" mass="44529">MPDFDFSGLRSTSQAAFKTDFVDVAHRSLRRRRRRQLRLAGTALAVAAVATGVGVKGVAGQSSEGLAGGMPGVKSIVTPPFIPPGQPSHSPAGGSGHDIRMGAVQAGDLNHLYVNYNDCRKADCTVMFAATADAGTDWTRSPLPVPHDALVELFVVAPRTVLAWYQTSGAQATQRWLSTSDGGQNWRQGNVSTVAALPASWQILGQDFEGASGVAVLAANPVTGDLAQLAPRQLPGGRALGGLPASAGLWLTGASLASSDPRSTDGAVTFTGSVIEVSHDGGRAWQQYTLPETISGGDQDPGAVIATADGHTAYAVGQAHGMLQIYRTADGGKTWQRAAGQVRIGSDPRRLYAALRPDGTLTIQVGDQAADHPRMYQSTDQGRTLKAVTVGPGAAAVAVPGGYAQSGWPNQSGSWLSGNGTDWTYAAPPA</sequence>
<dbReference type="InterPro" id="IPR015943">
    <property type="entry name" value="WD40/YVTN_repeat-like_dom_sf"/>
</dbReference>
<reference evidence="2" key="1">
    <citation type="journal article" date="2019" name="Int. J. Syst. Evol. Microbiol.">
        <title>The Global Catalogue of Microorganisms (GCM) 10K type strain sequencing project: providing services to taxonomists for standard genome sequencing and annotation.</title>
        <authorList>
            <consortium name="The Broad Institute Genomics Platform"/>
            <consortium name="The Broad Institute Genome Sequencing Center for Infectious Disease"/>
            <person name="Wu L."/>
            <person name="Ma J."/>
        </authorList>
    </citation>
    <scope>NUCLEOTIDE SEQUENCE [LARGE SCALE GENOMIC DNA]</scope>
    <source>
        <strain evidence="2">JCM 18304</strain>
    </source>
</reference>
<evidence type="ECO:0008006" key="3">
    <source>
        <dbReference type="Google" id="ProtNLM"/>
    </source>
</evidence>
<gene>
    <name evidence="1" type="ORF">GCM10023322_84010</name>
</gene>
<dbReference type="Gene3D" id="2.130.10.10">
    <property type="entry name" value="YVTN repeat-like/Quinoprotein amine dehydrogenase"/>
    <property type="match status" value="1"/>
</dbReference>
<keyword evidence="2" id="KW-1185">Reference proteome</keyword>
<proteinExistence type="predicted"/>
<dbReference type="EMBL" id="BAABJQ010000062">
    <property type="protein sequence ID" value="GAA5202300.1"/>
    <property type="molecule type" value="Genomic_DNA"/>
</dbReference>
<protein>
    <recommendedName>
        <fullName evidence="3">Exo-alpha-sialidase</fullName>
    </recommendedName>
</protein>
<evidence type="ECO:0000313" key="1">
    <source>
        <dbReference type="EMBL" id="GAA5202300.1"/>
    </source>
</evidence>
<accession>A0ABP9ST20</accession>
<name>A0ABP9ST20_9ACTN</name>
<evidence type="ECO:0000313" key="2">
    <source>
        <dbReference type="Proteomes" id="UP001501570"/>
    </source>
</evidence>
<organism evidence="1 2">
    <name type="scientific">Rugosimonospora acidiphila</name>
    <dbReference type="NCBI Taxonomy" id="556531"/>
    <lineage>
        <taxon>Bacteria</taxon>
        <taxon>Bacillati</taxon>
        <taxon>Actinomycetota</taxon>
        <taxon>Actinomycetes</taxon>
        <taxon>Micromonosporales</taxon>
        <taxon>Micromonosporaceae</taxon>
        <taxon>Rugosimonospora</taxon>
    </lineage>
</organism>